<evidence type="ECO:0000256" key="2">
    <source>
        <dbReference type="PIRNR" id="PIRNR002094"/>
    </source>
</evidence>
<organism evidence="4 5">
    <name type="scientific">Laribacter hongkongensis (strain HLHK9)</name>
    <dbReference type="NCBI Taxonomy" id="557598"/>
    <lineage>
        <taxon>Bacteria</taxon>
        <taxon>Pseudomonadati</taxon>
        <taxon>Pseudomonadota</taxon>
        <taxon>Betaproteobacteria</taxon>
        <taxon>Neisseriales</taxon>
        <taxon>Aquaspirillaceae</taxon>
        <taxon>Laribacter</taxon>
    </lineage>
</organism>
<keyword evidence="5" id="KW-1185">Reference proteome</keyword>
<dbReference type="Proteomes" id="UP000002010">
    <property type="component" value="Chromosome"/>
</dbReference>
<proteinExistence type="inferred from homology"/>
<keyword evidence="1 3" id="KW-0732">Signal</keyword>
<dbReference type="KEGG" id="lhk:LHK_02282"/>
<accession>C1DAF1</accession>
<feature type="signal peptide" evidence="3">
    <location>
        <begin position="1"/>
        <end position="21"/>
    </location>
</feature>
<dbReference type="InterPro" id="IPR005632">
    <property type="entry name" value="Chaperone_Skp"/>
</dbReference>
<dbReference type="SMART" id="SM00935">
    <property type="entry name" value="OmpH"/>
    <property type="match status" value="1"/>
</dbReference>
<feature type="chain" id="PRO_5002908527" evidence="3">
    <location>
        <begin position="22"/>
        <end position="161"/>
    </location>
</feature>
<protein>
    <submittedName>
        <fullName evidence="4">OmpH</fullName>
    </submittedName>
</protein>
<dbReference type="SUPFAM" id="SSF111384">
    <property type="entry name" value="OmpH-like"/>
    <property type="match status" value="1"/>
</dbReference>
<dbReference type="RefSeq" id="WP_012697752.1">
    <property type="nucleotide sequence ID" value="NC_012559.1"/>
</dbReference>
<dbReference type="GO" id="GO:0005829">
    <property type="term" value="C:cytosol"/>
    <property type="evidence" value="ECO:0007669"/>
    <property type="project" value="TreeGrafter"/>
</dbReference>
<dbReference type="GO" id="GO:0051082">
    <property type="term" value="F:unfolded protein binding"/>
    <property type="evidence" value="ECO:0007669"/>
    <property type="project" value="InterPro"/>
</dbReference>
<dbReference type="Gene3D" id="3.30.910.20">
    <property type="entry name" value="Skp domain"/>
    <property type="match status" value="1"/>
</dbReference>
<dbReference type="PIRSF" id="PIRSF002094">
    <property type="entry name" value="OMP26_Skp"/>
    <property type="match status" value="1"/>
</dbReference>
<dbReference type="eggNOG" id="COG2825">
    <property type="taxonomic scope" value="Bacteria"/>
</dbReference>
<reference evidence="4 5" key="1">
    <citation type="journal article" date="2009" name="PLoS Genet.">
        <title>The complete genome and proteome of Laribacter hongkongensis reveal potential mechanisms for adaptations to different temperatures and habitats.</title>
        <authorList>
            <person name="Woo P.C."/>
            <person name="Lau S.K."/>
            <person name="Tse H."/>
            <person name="Teng J.L."/>
            <person name="Curreem S.O."/>
            <person name="Tsang A.K."/>
            <person name="Fan R.Y."/>
            <person name="Wong G.K."/>
            <person name="Huang Y."/>
            <person name="Loman N.J."/>
            <person name="Snyder L.A."/>
            <person name="Cai J.J."/>
            <person name="Huang J.D."/>
            <person name="Mak W."/>
            <person name="Pallen M.J."/>
            <person name="Lok S."/>
            <person name="Yuen K.Y."/>
        </authorList>
    </citation>
    <scope>NUCLEOTIDE SEQUENCE [LARGE SCALE GENOMIC DNA]</scope>
    <source>
        <strain evidence="4 5">HLHK9</strain>
    </source>
</reference>
<evidence type="ECO:0000256" key="3">
    <source>
        <dbReference type="SAM" id="SignalP"/>
    </source>
</evidence>
<dbReference type="AlphaFoldDB" id="C1DAF1"/>
<evidence type="ECO:0000313" key="4">
    <source>
        <dbReference type="EMBL" id="ACO75266.1"/>
    </source>
</evidence>
<dbReference type="Pfam" id="PF03938">
    <property type="entry name" value="OmpH"/>
    <property type="match status" value="1"/>
</dbReference>
<dbReference type="GO" id="GO:0050821">
    <property type="term" value="P:protein stabilization"/>
    <property type="evidence" value="ECO:0007669"/>
    <property type="project" value="TreeGrafter"/>
</dbReference>
<dbReference type="PANTHER" id="PTHR35089:SF1">
    <property type="entry name" value="CHAPERONE PROTEIN SKP"/>
    <property type="match status" value="1"/>
</dbReference>
<sequence length="161" mass="18374">MRALSVFALAIPLMVALPAMADVKLGYINTERIYREAAPAVAAQKRLEAEFAPQEDALKQMAERARKVKQALDGGKLGEAERRQREKELVQIERDFQARNRELRDSFTVRRNEEFASVLERANAVVLDIAKQDGYDLIVQEAVYINPKYDLTDRIIKALDR</sequence>
<dbReference type="InterPro" id="IPR024930">
    <property type="entry name" value="Skp_dom_sf"/>
</dbReference>
<dbReference type="STRING" id="557598.LHK_02282"/>
<evidence type="ECO:0000313" key="5">
    <source>
        <dbReference type="Proteomes" id="UP000002010"/>
    </source>
</evidence>
<dbReference type="GeneID" id="75108434"/>
<dbReference type="PANTHER" id="PTHR35089">
    <property type="entry name" value="CHAPERONE PROTEIN SKP"/>
    <property type="match status" value="1"/>
</dbReference>
<dbReference type="HOGENOM" id="CLU_101388_1_0_4"/>
<gene>
    <name evidence="4" type="primary">ompH</name>
    <name evidence="4" type="ordered locus">LHK_02282</name>
</gene>
<name>C1DAF1_LARHH</name>
<dbReference type="EMBL" id="CP001154">
    <property type="protein sequence ID" value="ACO75266.1"/>
    <property type="molecule type" value="Genomic_DNA"/>
</dbReference>
<evidence type="ECO:0000256" key="1">
    <source>
        <dbReference type="ARBA" id="ARBA00022729"/>
    </source>
</evidence>
<comment type="similarity">
    <text evidence="2">Belongs to the skp family.</text>
</comment>